<dbReference type="EMBL" id="JABELV010000334">
    <property type="protein sequence ID" value="KAG7527315.1"/>
    <property type="molecule type" value="Genomic_DNA"/>
</dbReference>
<accession>A0A8K0JE14</accession>
<evidence type="ECO:0000313" key="2">
    <source>
        <dbReference type="EMBL" id="KAG7527315.1"/>
    </source>
</evidence>
<evidence type="ECO:0000313" key="3">
    <source>
        <dbReference type="Proteomes" id="UP000812966"/>
    </source>
</evidence>
<keyword evidence="3" id="KW-1185">Reference proteome</keyword>
<organism evidence="2 3">
    <name type="scientific">Filobasidium floriforme</name>
    <dbReference type="NCBI Taxonomy" id="5210"/>
    <lineage>
        <taxon>Eukaryota</taxon>
        <taxon>Fungi</taxon>
        <taxon>Dikarya</taxon>
        <taxon>Basidiomycota</taxon>
        <taxon>Agaricomycotina</taxon>
        <taxon>Tremellomycetes</taxon>
        <taxon>Filobasidiales</taxon>
        <taxon>Filobasidiaceae</taxon>
        <taxon>Filobasidium</taxon>
    </lineage>
</organism>
<dbReference type="Proteomes" id="UP000812966">
    <property type="component" value="Unassembled WGS sequence"/>
</dbReference>
<name>A0A8K0JE14_9TREE</name>
<proteinExistence type="predicted"/>
<gene>
    <name evidence="2" type="ORF">FFLO_07057</name>
</gene>
<reference evidence="2" key="1">
    <citation type="submission" date="2020-04" db="EMBL/GenBank/DDBJ databases">
        <title>Analysis of mating type loci in Filobasidium floriforme.</title>
        <authorList>
            <person name="Nowrousian M."/>
        </authorList>
    </citation>
    <scope>NUCLEOTIDE SEQUENCE</scope>
    <source>
        <strain evidence="2">CBS 6242</strain>
    </source>
</reference>
<feature type="compositionally biased region" description="Polar residues" evidence="1">
    <location>
        <begin position="196"/>
        <end position="212"/>
    </location>
</feature>
<feature type="region of interest" description="Disordered" evidence="1">
    <location>
        <begin position="191"/>
        <end position="218"/>
    </location>
</feature>
<feature type="region of interest" description="Disordered" evidence="1">
    <location>
        <begin position="322"/>
        <end position="365"/>
    </location>
</feature>
<protein>
    <submittedName>
        <fullName evidence="2">Uncharacterized protein</fullName>
    </submittedName>
</protein>
<sequence>MVPKTCATLMRELSSCKDDFERREVFGDHDQVLDALSWPEKGLLSNWILHQKYAQSVVIAMSPRVGGMSQCFETKEEHVTSWTRIVTVDPDLLGEIQAELDRGGLQEALDTHNITELQCRVPPTSCGLVNRATVMAAGDIVLVLVGAQYTPEIEQLGVLMQDRFQCSIIFELSTQADICGVIATDHLATQGDETAHSGSNSGVRSRPTTMGNEASDDLDPSIALAAQPLRQDNRREISYMQSFSTTASSRPIHIEQRVTVQLVDGNDEDVTMQHHWSVQPSLTSRSHKITQALHAMEWEQDLFVDRWSGFDWIDSMGPNALQRSGVESDTRSHSTSVSLDSTPGAHISAARSHEGSTTYNWQEPNHRNRRVKAQRLFTTFGLRVIRYEPWSPQPCVEVEPNWATFSYPSRLRLAVPTEARRHRHGSLVQGVYRIALDPKLTHEYIVILKLEISDIFQRAEPRNDIKLRSLGGSANAGDYRERAVEIVDRGGSMNMSTVVDISAGSQKQEKTFFGSRQEKTSPAYWLSLSPTVGRGGVELLEQMSEPSSNLWARSLHDFTEGEMAGNRR</sequence>
<evidence type="ECO:0000256" key="1">
    <source>
        <dbReference type="SAM" id="MobiDB-lite"/>
    </source>
</evidence>
<dbReference type="AlphaFoldDB" id="A0A8K0JE14"/>
<comment type="caution">
    <text evidence="2">The sequence shown here is derived from an EMBL/GenBank/DDBJ whole genome shotgun (WGS) entry which is preliminary data.</text>
</comment>